<evidence type="ECO:0000256" key="1">
    <source>
        <dbReference type="SAM" id="MobiDB-lite"/>
    </source>
</evidence>
<reference evidence="4 5" key="2">
    <citation type="submission" date="2024-05" db="EMBL/GenBank/DDBJ databases">
        <authorList>
            <person name="Chen Y."/>
            <person name="Shah S."/>
            <person name="Dougan E. K."/>
            <person name="Thang M."/>
            <person name="Chan C."/>
        </authorList>
    </citation>
    <scope>NUCLEOTIDE SEQUENCE [LARGE SCALE GENOMIC DNA]</scope>
</reference>
<organism evidence="3">
    <name type="scientific">Cladocopium goreaui</name>
    <dbReference type="NCBI Taxonomy" id="2562237"/>
    <lineage>
        <taxon>Eukaryota</taxon>
        <taxon>Sar</taxon>
        <taxon>Alveolata</taxon>
        <taxon>Dinophyceae</taxon>
        <taxon>Suessiales</taxon>
        <taxon>Symbiodiniaceae</taxon>
        <taxon>Cladocopium</taxon>
    </lineage>
</organism>
<sequence>MQWKTPICLRHFEFEHITYREPGNWNPKRQPHRTGGNSPPILRLFTQAHQAPTELEVWLTAIVYIPWIFFCWRDTEQLENHYAVTFYASCGWAFMSLSSLFSVLYQEKYPDFALGILLFGNCVFALACLYFYGYHWTRMWRHFTQNRFRPLWIPGLLGLMCLHLLTPLDLMKRLDDPGWWKTVCSVYNDEWWWVADVRIIELFVTAAALLLIILHIQGVFTGMKNAAVVALAPVRVTSGRIVLAPHAPQRILDLYRSLESPRRLGNTPRRRTAHSAQKRRPSSAPAARAQRSARHEDHNGSSWSIGTLFCKERVGVGHLPRPSACTFRRPQSAGATGSMTAPPHQRPVFLVGENGVDPKDCVDIHNPRRFSSLERTFAMRGVRHLDPLVPVAPGTLPRPDSMGYSSSSSTRTISDFAPIPAFRPVS</sequence>
<feature type="transmembrane region" description="Helical" evidence="2">
    <location>
        <begin position="84"/>
        <end position="106"/>
    </location>
</feature>
<feature type="compositionally biased region" description="Basic residues" evidence="1">
    <location>
        <begin position="268"/>
        <end position="281"/>
    </location>
</feature>
<feature type="transmembrane region" description="Helical" evidence="2">
    <location>
        <begin position="152"/>
        <end position="171"/>
    </location>
</feature>
<feature type="region of interest" description="Disordered" evidence="1">
    <location>
        <begin position="391"/>
        <end position="410"/>
    </location>
</feature>
<feature type="transmembrane region" description="Helical" evidence="2">
    <location>
        <begin position="112"/>
        <end position="132"/>
    </location>
</feature>
<dbReference type="OrthoDB" id="10295595at2759"/>
<keyword evidence="2" id="KW-0472">Membrane</keyword>
<gene>
    <name evidence="3" type="ORF">C1SCF055_LOCUS40830</name>
</gene>
<dbReference type="AlphaFoldDB" id="A0A9P1DV75"/>
<keyword evidence="2" id="KW-0812">Transmembrane</keyword>
<dbReference type="EMBL" id="CAMXCT030006565">
    <property type="protein sequence ID" value="CAL4803364.1"/>
    <property type="molecule type" value="Genomic_DNA"/>
</dbReference>
<protein>
    <submittedName>
        <fullName evidence="3">Uncharacterized protein</fullName>
    </submittedName>
</protein>
<keyword evidence="2" id="KW-1133">Transmembrane helix</keyword>
<evidence type="ECO:0000313" key="3">
    <source>
        <dbReference type="EMBL" id="CAI4016052.1"/>
    </source>
</evidence>
<dbReference type="EMBL" id="CAMXCT010006565">
    <property type="protein sequence ID" value="CAI4016052.1"/>
    <property type="molecule type" value="Genomic_DNA"/>
</dbReference>
<dbReference type="EMBL" id="CAMXCT020006565">
    <property type="protein sequence ID" value="CAL1169427.1"/>
    <property type="molecule type" value="Genomic_DNA"/>
</dbReference>
<evidence type="ECO:0000313" key="5">
    <source>
        <dbReference type="Proteomes" id="UP001152797"/>
    </source>
</evidence>
<proteinExistence type="predicted"/>
<dbReference type="Proteomes" id="UP001152797">
    <property type="component" value="Unassembled WGS sequence"/>
</dbReference>
<evidence type="ECO:0000256" key="2">
    <source>
        <dbReference type="SAM" id="Phobius"/>
    </source>
</evidence>
<comment type="caution">
    <text evidence="3">The sequence shown here is derived from an EMBL/GenBank/DDBJ whole genome shotgun (WGS) entry which is preliminary data.</text>
</comment>
<name>A0A9P1DV75_9DINO</name>
<accession>A0A9P1DV75</accession>
<feature type="region of interest" description="Disordered" evidence="1">
    <location>
        <begin position="262"/>
        <end position="300"/>
    </location>
</feature>
<feature type="transmembrane region" description="Helical" evidence="2">
    <location>
        <begin position="191"/>
        <end position="214"/>
    </location>
</feature>
<reference evidence="3" key="1">
    <citation type="submission" date="2022-10" db="EMBL/GenBank/DDBJ databases">
        <authorList>
            <person name="Chen Y."/>
            <person name="Dougan E. K."/>
            <person name="Chan C."/>
            <person name="Rhodes N."/>
            <person name="Thang M."/>
        </authorList>
    </citation>
    <scope>NUCLEOTIDE SEQUENCE</scope>
</reference>
<evidence type="ECO:0000313" key="4">
    <source>
        <dbReference type="EMBL" id="CAL4803364.1"/>
    </source>
</evidence>
<keyword evidence="5" id="KW-1185">Reference proteome</keyword>